<dbReference type="PANTHER" id="PTHR38011:SF7">
    <property type="entry name" value="2,5-DIAMINO-6-RIBOSYLAMINO-4(3H)-PYRIMIDINONE 5'-PHOSPHATE REDUCTASE"/>
    <property type="match status" value="1"/>
</dbReference>
<keyword evidence="3" id="KW-0560">Oxidoreductase</keyword>
<dbReference type="EMBL" id="RDSR01000025">
    <property type="protein sequence ID" value="RNE56980.1"/>
    <property type="molecule type" value="Genomic_DNA"/>
</dbReference>
<organism evidence="5 6">
    <name type="scientific">Cryobacterium tepidiphilum</name>
    <dbReference type="NCBI Taxonomy" id="2486026"/>
    <lineage>
        <taxon>Bacteria</taxon>
        <taxon>Bacillati</taxon>
        <taxon>Actinomycetota</taxon>
        <taxon>Actinomycetes</taxon>
        <taxon>Micrococcales</taxon>
        <taxon>Microbacteriaceae</taxon>
        <taxon>Cryobacterium</taxon>
    </lineage>
</organism>
<dbReference type="PANTHER" id="PTHR38011">
    <property type="entry name" value="DIHYDROFOLATE REDUCTASE FAMILY PROTEIN (AFU_ORTHOLOGUE AFUA_8G06820)"/>
    <property type="match status" value="1"/>
</dbReference>
<keyword evidence="2" id="KW-0521">NADP</keyword>
<dbReference type="SUPFAM" id="SSF53597">
    <property type="entry name" value="Dihydrofolate reductase-like"/>
    <property type="match status" value="1"/>
</dbReference>
<accession>A0A3M8KUM5</accession>
<dbReference type="GO" id="GO:0009231">
    <property type="term" value="P:riboflavin biosynthetic process"/>
    <property type="evidence" value="ECO:0007669"/>
    <property type="project" value="InterPro"/>
</dbReference>
<dbReference type="InterPro" id="IPR050765">
    <property type="entry name" value="Riboflavin_Biosynth_HTPR"/>
</dbReference>
<evidence type="ECO:0000256" key="1">
    <source>
        <dbReference type="ARBA" id="ARBA00005104"/>
    </source>
</evidence>
<feature type="domain" description="Bacterial bifunctional deaminase-reductase C-terminal" evidence="4">
    <location>
        <begin position="20"/>
        <end position="221"/>
    </location>
</feature>
<evidence type="ECO:0000313" key="5">
    <source>
        <dbReference type="EMBL" id="RNE56980.1"/>
    </source>
</evidence>
<dbReference type="InterPro" id="IPR002734">
    <property type="entry name" value="RibDG_C"/>
</dbReference>
<dbReference type="Proteomes" id="UP000279859">
    <property type="component" value="Unassembled WGS sequence"/>
</dbReference>
<evidence type="ECO:0000256" key="3">
    <source>
        <dbReference type="ARBA" id="ARBA00023002"/>
    </source>
</evidence>
<proteinExistence type="predicted"/>
<evidence type="ECO:0000256" key="2">
    <source>
        <dbReference type="ARBA" id="ARBA00022857"/>
    </source>
</evidence>
<dbReference type="RefSeq" id="WP_123046628.1">
    <property type="nucleotide sequence ID" value="NZ_RDSR01000025.1"/>
</dbReference>
<gene>
    <name evidence="5" type="ORF">EEJ31_12515</name>
</gene>
<comment type="pathway">
    <text evidence="1">Cofactor biosynthesis; riboflavin biosynthesis.</text>
</comment>
<sequence>MMLERTSLIERYRVEDRDTPMLRANFISSLDGAATENGRSGGLGNADDKLVFDTLRLLADVIVVGAGTVRVEGYTGVELSAEDVAWRADHGLSEQPPVAVVSAELDFDPAHPFFTQSVTRPILIVPASAPADRRKRLGEVADVLVCGEDSLDAPEMLTQLAARGLTQVLCEGGPHLFGSLVTVDCVDELCLTLSPKLEGGPAGRIARGGPQTTRDMQLVHAIPAGDMLFLRYRRIR</sequence>
<dbReference type="InterPro" id="IPR024072">
    <property type="entry name" value="DHFR-like_dom_sf"/>
</dbReference>
<evidence type="ECO:0000259" key="4">
    <source>
        <dbReference type="Pfam" id="PF01872"/>
    </source>
</evidence>
<dbReference type="Pfam" id="PF01872">
    <property type="entry name" value="RibD_C"/>
    <property type="match status" value="1"/>
</dbReference>
<dbReference type="NCBIfam" id="NF010663">
    <property type="entry name" value="PRK14059.1-1"/>
    <property type="match status" value="1"/>
</dbReference>
<name>A0A3M8KUM5_9MICO</name>
<comment type="caution">
    <text evidence="5">The sequence shown here is derived from an EMBL/GenBank/DDBJ whole genome shotgun (WGS) entry which is preliminary data.</text>
</comment>
<dbReference type="GO" id="GO:0008703">
    <property type="term" value="F:5-amino-6-(5-phosphoribosylamino)uracil reductase activity"/>
    <property type="evidence" value="ECO:0007669"/>
    <property type="project" value="InterPro"/>
</dbReference>
<dbReference type="OrthoDB" id="5243299at2"/>
<protein>
    <submittedName>
        <fullName evidence="5">Pyrimidine reductase family protein</fullName>
    </submittedName>
</protein>
<keyword evidence="6" id="KW-1185">Reference proteome</keyword>
<dbReference type="AlphaFoldDB" id="A0A3M8KUM5"/>
<evidence type="ECO:0000313" key="6">
    <source>
        <dbReference type="Proteomes" id="UP000279859"/>
    </source>
</evidence>
<reference evidence="5 6" key="1">
    <citation type="submission" date="2018-11" db="EMBL/GenBank/DDBJ databases">
        <title>Cryobacterium sp. nov., isolated from rhizosphere soil of lettuce.</title>
        <authorList>
            <person name="Wang Y."/>
        </authorList>
    </citation>
    <scope>NUCLEOTIDE SEQUENCE [LARGE SCALE GENOMIC DNA]</scope>
    <source>
        <strain evidence="5 6">NEAU-85</strain>
    </source>
</reference>
<dbReference type="Gene3D" id="3.40.430.10">
    <property type="entry name" value="Dihydrofolate Reductase, subunit A"/>
    <property type="match status" value="1"/>
</dbReference>